<organism evidence="1 2">
    <name type="scientific">Paucihalobacter ruber</name>
    <dbReference type="NCBI Taxonomy" id="2567861"/>
    <lineage>
        <taxon>Bacteria</taxon>
        <taxon>Pseudomonadati</taxon>
        <taxon>Bacteroidota</taxon>
        <taxon>Flavobacteriia</taxon>
        <taxon>Flavobacteriales</taxon>
        <taxon>Flavobacteriaceae</taxon>
        <taxon>Paucihalobacter</taxon>
    </lineage>
</organism>
<dbReference type="OrthoDB" id="1431564at2"/>
<proteinExistence type="predicted"/>
<accession>A0A506PND2</accession>
<evidence type="ECO:0000313" key="2">
    <source>
        <dbReference type="Proteomes" id="UP000317332"/>
    </source>
</evidence>
<dbReference type="AlphaFoldDB" id="A0A506PND2"/>
<dbReference type="Proteomes" id="UP000317332">
    <property type="component" value="Unassembled WGS sequence"/>
</dbReference>
<dbReference type="EMBL" id="VHIQ01000002">
    <property type="protein sequence ID" value="TPV34782.1"/>
    <property type="molecule type" value="Genomic_DNA"/>
</dbReference>
<evidence type="ECO:0008006" key="3">
    <source>
        <dbReference type="Google" id="ProtNLM"/>
    </source>
</evidence>
<sequence>MKKLIVIAFVLFGYTINAQTNSDLKKHFEKYYALMKAHGDIQGIISAMTHLEALEPSQSRRDTLAYVYVSEGRHMEALNTIGIDLNTSDSDINVEVKAIALKSINQGEKALPFFNELFKREPNAYLAYELADLKVQLNDIAGAKKDVEYGLANVKDDMKRAFYERQQPYQTSLKAAFLYLKGLIVFNENQDENLGASLKLMNEALDIDPNFNLAKISREALEARRVKN</sequence>
<dbReference type="InterPro" id="IPR011990">
    <property type="entry name" value="TPR-like_helical_dom_sf"/>
</dbReference>
<reference evidence="1 2" key="1">
    <citation type="submission" date="2019-06" db="EMBL/GenBank/DDBJ databases">
        <title>Flavobacteriaceae Paucihalobacterium erythroidium CWB-1, complete genome.</title>
        <authorList>
            <person name="Wu S."/>
        </authorList>
    </citation>
    <scope>NUCLEOTIDE SEQUENCE [LARGE SCALE GENOMIC DNA]</scope>
    <source>
        <strain evidence="1 2">CWB-1</strain>
    </source>
</reference>
<gene>
    <name evidence="1" type="ORF">FJ651_04415</name>
</gene>
<evidence type="ECO:0000313" key="1">
    <source>
        <dbReference type="EMBL" id="TPV34782.1"/>
    </source>
</evidence>
<protein>
    <recommendedName>
        <fullName evidence="3">Tetratricopeptide repeat protein</fullName>
    </recommendedName>
</protein>
<name>A0A506PND2_9FLAO</name>
<dbReference type="RefSeq" id="WP_140989205.1">
    <property type="nucleotide sequence ID" value="NZ_VHIQ01000002.1"/>
</dbReference>
<comment type="caution">
    <text evidence="1">The sequence shown here is derived from an EMBL/GenBank/DDBJ whole genome shotgun (WGS) entry which is preliminary data.</text>
</comment>
<dbReference type="SUPFAM" id="SSF48452">
    <property type="entry name" value="TPR-like"/>
    <property type="match status" value="1"/>
</dbReference>
<keyword evidence="2" id="KW-1185">Reference proteome</keyword>